<dbReference type="PROSITE" id="PS50878">
    <property type="entry name" value="RT_POL"/>
    <property type="match status" value="1"/>
</dbReference>
<proteinExistence type="predicted"/>
<dbReference type="OrthoDB" id="3250101at2759"/>
<sequence length="358" mass="41612">MDDLEETGKDLEKYNGLVRSASGDIIKIVGRRNKLNIKVFSNTIEFSPLVMKDCKYIILGADVIKTNPSLLMKTMSNIRTVKEELKENSSRRETLIKREFAELFKTEIDDFNLCTTGTHNIRTTTDRPFCQRNGRVPIKQVEIIENEIEKNLRMDIIRPSKRPWCSRIVMAEKSDGNWRMCVDYKALNAITIKDRYTPPRIDEIYDVLSKARIFSILDSTSGYYQIAMEENDEEKTAFSFKGRLYEFNRMPFGLCNAPATFQRSMDVIFRNENRKFVDPYLDDIIVYSKDEEEHKKHLRIVLGRLKAAGVSLNEKKYKFFRGAIKILGNIISEGKIAVDPERIDKINTYTRPTNIKDL</sequence>
<feature type="domain" description="Reverse transcriptase" evidence="8">
    <location>
        <begin position="152"/>
        <end position="331"/>
    </location>
</feature>
<evidence type="ECO:0000313" key="9">
    <source>
        <dbReference type="EMBL" id="KAF9762245.1"/>
    </source>
</evidence>
<keyword evidence="4" id="KW-0540">Nuclease</keyword>
<name>A0A9P6KYH5_9MICR</name>
<evidence type="ECO:0000256" key="6">
    <source>
        <dbReference type="ARBA" id="ARBA00022801"/>
    </source>
</evidence>
<dbReference type="CDD" id="cd01647">
    <property type="entry name" value="RT_LTR"/>
    <property type="match status" value="1"/>
</dbReference>
<dbReference type="GO" id="GO:0008233">
    <property type="term" value="F:peptidase activity"/>
    <property type="evidence" value="ECO:0007669"/>
    <property type="project" value="UniProtKB-KW"/>
</dbReference>
<dbReference type="PANTHER" id="PTHR24559:SF444">
    <property type="entry name" value="REVERSE TRANSCRIPTASE DOMAIN-CONTAINING PROTEIN"/>
    <property type="match status" value="1"/>
</dbReference>
<dbReference type="EMBL" id="SBJO01000196">
    <property type="protein sequence ID" value="KAF9762245.1"/>
    <property type="molecule type" value="Genomic_DNA"/>
</dbReference>
<gene>
    <name evidence="9" type="primary">pol_70</name>
    <name evidence="9" type="ORF">NGRA_2144</name>
</gene>
<keyword evidence="6" id="KW-0378">Hydrolase</keyword>
<keyword evidence="5" id="KW-0255">Endonuclease</keyword>
<evidence type="ECO:0000259" key="8">
    <source>
        <dbReference type="PROSITE" id="PS50878"/>
    </source>
</evidence>
<dbReference type="GO" id="GO:0004519">
    <property type="term" value="F:endonuclease activity"/>
    <property type="evidence" value="ECO:0007669"/>
    <property type="project" value="UniProtKB-KW"/>
</dbReference>
<dbReference type="GO" id="GO:0006508">
    <property type="term" value="P:proteolysis"/>
    <property type="evidence" value="ECO:0007669"/>
    <property type="project" value="UniProtKB-KW"/>
</dbReference>
<dbReference type="InterPro" id="IPR043502">
    <property type="entry name" value="DNA/RNA_pol_sf"/>
</dbReference>
<organism evidence="9 10">
    <name type="scientific">Nosema granulosis</name>
    <dbReference type="NCBI Taxonomy" id="83296"/>
    <lineage>
        <taxon>Eukaryota</taxon>
        <taxon>Fungi</taxon>
        <taxon>Fungi incertae sedis</taxon>
        <taxon>Microsporidia</taxon>
        <taxon>Nosematidae</taxon>
        <taxon>Nosema</taxon>
    </lineage>
</organism>
<accession>A0A9P6KYH5</accession>
<evidence type="ECO:0000256" key="7">
    <source>
        <dbReference type="ARBA" id="ARBA00022918"/>
    </source>
</evidence>
<dbReference type="GO" id="GO:0003964">
    <property type="term" value="F:RNA-directed DNA polymerase activity"/>
    <property type="evidence" value="ECO:0007669"/>
    <property type="project" value="UniProtKB-KW"/>
</dbReference>
<evidence type="ECO:0000256" key="4">
    <source>
        <dbReference type="ARBA" id="ARBA00022722"/>
    </source>
</evidence>
<comment type="caution">
    <text evidence="9">The sequence shown here is derived from an EMBL/GenBank/DDBJ whole genome shotgun (WGS) entry which is preliminary data.</text>
</comment>
<keyword evidence="1" id="KW-0645">Protease</keyword>
<evidence type="ECO:0000256" key="5">
    <source>
        <dbReference type="ARBA" id="ARBA00022759"/>
    </source>
</evidence>
<dbReference type="InterPro" id="IPR053134">
    <property type="entry name" value="RNA-dir_DNA_polymerase"/>
</dbReference>
<evidence type="ECO:0000313" key="10">
    <source>
        <dbReference type="Proteomes" id="UP000740883"/>
    </source>
</evidence>
<keyword evidence="3" id="KW-0548">Nucleotidyltransferase</keyword>
<dbReference type="FunFam" id="3.10.10.10:FF:000007">
    <property type="entry name" value="Retrovirus-related Pol polyprotein from transposon 17.6-like Protein"/>
    <property type="match status" value="1"/>
</dbReference>
<keyword evidence="10" id="KW-1185">Reference proteome</keyword>
<dbReference type="Gene3D" id="3.10.10.10">
    <property type="entry name" value="HIV Type 1 Reverse Transcriptase, subunit A, domain 1"/>
    <property type="match status" value="1"/>
</dbReference>
<evidence type="ECO:0000256" key="1">
    <source>
        <dbReference type="ARBA" id="ARBA00022670"/>
    </source>
</evidence>
<dbReference type="InterPro" id="IPR000477">
    <property type="entry name" value="RT_dom"/>
</dbReference>
<dbReference type="PANTHER" id="PTHR24559">
    <property type="entry name" value="TRANSPOSON TY3-I GAG-POL POLYPROTEIN"/>
    <property type="match status" value="1"/>
</dbReference>
<evidence type="ECO:0000256" key="3">
    <source>
        <dbReference type="ARBA" id="ARBA00022695"/>
    </source>
</evidence>
<evidence type="ECO:0000256" key="2">
    <source>
        <dbReference type="ARBA" id="ARBA00022679"/>
    </source>
</evidence>
<dbReference type="Proteomes" id="UP000740883">
    <property type="component" value="Unassembled WGS sequence"/>
</dbReference>
<dbReference type="SUPFAM" id="SSF56672">
    <property type="entry name" value="DNA/RNA polymerases"/>
    <property type="match status" value="1"/>
</dbReference>
<dbReference type="AlphaFoldDB" id="A0A9P6KYH5"/>
<dbReference type="Pfam" id="PF00078">
    <property type="entry name" value="RVT_1"/>
    <property type="match status" value="1"/>
</dbReference>
<keyword evidence="2" id="KW-0808">Transferase</keyword>
<keyword evidence="7" id="KW-0695">RNA-directed DNA polymerase</keyword>
<reference evidence="9 10" key="1">
    <citation type="journal article" date="2020" name="Genome Biol. Evol.">
        <title>Comparative genomics of strictly vertically transmitted, feminizing microsporidia endosymbionts of amphipod crustaceans.</title>
        <authorList>
            <person name="Cormier A."/>
            <person name="Chebbi M.A."/>
            <person name="Giraud I."/>
            <person name="Wattier R."/>
            <person name="Teixeira M."/>
            <person name="Gilbert C."/>
            <person name="Rigaud T."/>
            <person name="Cordaux R."/>
        </authorList>
    </citation>
    <scope>NUCLEOTIDE SEQUENCE [LARGE SCALE GENOMIC DNA]</scope>
    <source>
        <strain evidence="9 10">Ou3-Ou53</strain>
    </source>
</reference>
<dbReference type="InterPro" id="IPR043128">
    <property type="entry name" value="Rev_trsase/Diguanyl_cyclase"/>
</dbReference>
<protein>
    <submittedName>
        <fullName evidence="9">Retrovirus-related Pol polyprotein from transposon opus</fullName>
    </submittedName>
</protein>
<dbReference type="Gene3D" id="3.30.70.270">
    <property type="match status" value="1"/>
</dbReference>